<comment type="subcellular location">
    <subcellularLocation>
        <location evidence="1">Nucleus</location>
        <location evidence="1">Nucleolus</location>
    </subcellularLocation>
</comment>
<dbReference type="Pfam" id="PF00400">
    <property type="entry name" value="WD40"/>
    <property type="match status" value="1"/>
</dbReference>
<evidence type="ECO:0000256" key="6">
    <source>
        <dbReference type="SAM" id="MobiDB-lite"/>
    </source>
</evidence>
<evidence type="ECO:0000313" key="9">
    <source>
        <dbReference type="Proteomes" id="UP001360953"/>
    </source>
</evidence>
<dbReference type="GO" id="GO:1990904">
    <property type="term" value="C:ribonucleoprotein complex"/>
    <property type="evidence" value="ECO:0007669"/>
    <property type="project" value="UniProtKB-KW"/>
</dbReference>
<comment type="caution">
    <text evidence="8">The sequence shown here is derived from an EMBL/GenBank/DDBJ whole genome shotgun (WGS) entry which is preliminary data.</text>
</comment>
<dbReference type="InterPro" id="IPR040315">
    <property type="entry name" value="WDR46/Utp7"/>
</dbReference>
<dbReference type="PANTHER" id="PTHR14085:SF3">
    <property type="entry name" value="WD REPEAT-CONTAINING PROTEIN 46"/>
    <property type="match status" value="1"/>
</dbReference>
<name>A0ABR1MA14_9PEZI</name>
<evidence type="ECO:0000256" key="1">
    <source>
        <dbReference type="ARBA" id="ARBA00004604"/>
    </source>
</evidence>
<gene>
    <name evidence="8" type="ORF">J3D65DRAFT_608436</name>
</gene>
<feature type="repeat" description="WD" evidence="5">
    <location>
        <begin position="307"/>
        <end position="348"/>
    </location>
</feature>
<evidence type="ECO:0000256" key="2">
    <source>
        <dbReference type="ARBA" id="ARBA00022574"/>
    </source>
</evidence>
<dbReference type="InterPro" id="IPR001680">
    <property type="entry name" value="WD40_rpt"/>
</dbReference>
<dbReference type="PROSITE" id="PS50294">
    <property type="entry name" value="WD_REPEATS_REGION"/>
    <property type="match status" value="1"/>
</dbReference>
<dbReference type="InterPro" id="IPR019775">
    <property type="entry name" value="WD40_repeat_CS"/>
</dbReference>
<keyword evidence="3" id="KW-0677">Repeat</keyword>
<reference evidence="8 9" key="1">
    <citation type="submission" date="2024-04" db="EMBL/GenBank/DDBJ databases">
        <title>Phyllosticta paracitricarpa is synonymous to the EU quarantine fungus P. citricarpa based on phylogenomic analyses.</title>
        <authorList>
            <consortium name="Lawrence Berkeley National Laboratory"/>
            <person name="Van ingen-buijs V.A."/>
            <person name="Van westerhoven A.C."/>
            <person name="Haridas S."/>
            <person name="Skiadas P."/>
            <person name="Martin F."/>
            <person name="Groenewald J.Z."/>
            <person name="Crous P.W."/>
            <person name="Seidl M.F."/>
        </authorList>
    </citation>
    <scope>NUCLEOTIDE SEQUENCE [LARGE SCALE GENOMIC DNA]</scope>
    <source>
        <strain evidence="8 9">CPC 17464</strain>
    </source>
</reference>
<evidence type="ECO:0000256" key="5">
    <source>
        <dbReference type="PROSITE-ProRule" id="PRU00221"/>
    </source>
</evidence>
<dbReference type="PROSITE" id="PS00678">
    <property type="entry name" value="WD_REPEATS_1"/>
    <property type="match status" value="1"/>
</dbReference>
<dbReference type="InterPro" id="IPR015943">
    <property type="entry name" value="WD40/YVTN_repeat-like_dom_sf"/>
</dbReference>
<dbReference type="Gene3D" id="2.130.10.10">
    <property type="entry name" value="YVTN repeat-like/Quinoprotein amine dehydrogenase"/>
    <property type="match status" value="1"/>
</dbReference>
<dbReference type="InterPro" id="IPR036322">
    <property type="entry name" value="WD40_repeat_dom_sf"/>
</dbReference>
<dbReference type="SUPFAM" id="SSF50978">
    <property type="entry name" value="WD40 repeat-like"/>
    <property type="match status" value="1"/>
</dbReference>
<keyword evidence="4" id="KW-0539">Nucleus</keyword>
<keyword evidence="9" id="KW-1185">Reference proteome</keyword>
<dbReference type="RefSeq" id="XP_066659316.1">
    <property type="nucleotide sequence ID" value="XM_066798581.1"/>
</dbReference>
<keyword evidence="8" id="KW-0687">Ribonucleoprotein</keyword>
<dbReference type="PROSITE" id="PS50082">
    <property type="entry name" value="WD_REPEATS_2"/>
    <property type="match status" value="1"/>
</dbReference>
<dbReference type="SMART" id="SM00320">
    <property type="entry name" value="WD40"/>
    <property type="match status" value="4"/>
</dbReference>
<dbReference type="Proteomes" id="UP001360953">
    <property type="component" value="Unassembled WGS sequence"/>
</dbReference>
<dbReference type="Pfam" id="PF08149">
    <property type="entry name" value="BING4CT"/>
    <property type="match status" value="1"/>
</dbReference>
<keyword evidence="2 5" id="KW-0853">WD repeat</keyword>
<organism evidence="8 9">
    <name type="scientific">Phyllosticta citribraziliensis</name>
    <dbReference type="NCBI Taxonomy" id="989973"/>
    <lineage>
        <taxon>Eukaryota</taxon>
        <taxon>Fungi</taxon>
        <taxon>Dikarya</taxon>
        <taxon>Ascomycota</taxon>
        <taxon>Pezizomycotina</taxon>
        <taxon>Dothideomycetes</taxon>
        <taxon>Dothideomycetes incertae sedis</taxon>
        <taxon>Botryosphaeriales</taxon>
        <taxon>Phyllostictaceae</taxon>
        <taxon>Phyllosticta</taxon>
    </lineage>
</organism>
<dbReference type="InterPro" id="IPR012952">
    <property type="entry name" value="BING4_C_dom"/>
</dbReference>
<accession>A0ABR1MA14</accession>
<sequence>MARTAALDSAKHAPTDILGPPPTSEGKELAPPKNKKSKSEASTADQDAVATAVRLQAAEKTYGREGPKVKSRDIKDKKLRAEVRRQEQKRKDAALKAHDAEILLENQSGFLEAEGDLERTYKVKQGDIKQDVAVETAKKGFELRLTDLGPYACDYTRNGRDLLLAGRKGHIATMDWRDGKLGCELQLGETVRDAKWLHNNQYFAAAQKKYVYIYDAQGVEIHKLQKHIDVTHLEFLPYHFLLASVGNAGYLKYTDTSTGQMVIELPTRQGSPTAFAQNPYNAIVHVGHQNGQVSLWSPNSTEPLVKLLAHKGPVRSMAMDREGRYMVTGGQDMKMAVWDIRMFREVNNYYTRQPASSIAISDRNLTAVGWGTQTSIWKGLFDKAVEDQEKVQSPYMAWGGEGNHIERVQWCPFEDILGVSHDKGFSSIIVPGAGEANFDALEANPYETVKQRQESEVKSLLNKLKPEMISLNPNFIGDVDLASAETRRREKDLDAKPEDHVAKLKNKGRGKNSALRKFLRKRGNKNVIDEKRMRMQQALKEQNKRVKAGLEREKEAYGPALARFAKKPT</sequence>
<proteinExistence type="predicted"/>
<protein>
    <submittedName>
        <fullName evidence="8">Small nucleolar ribonucleoprotein complex subunit</fullName>
    </submittedName>
</protein>
<dbReference type="SMART" id="SM01033">
    <property type="entry name" value="BING4CT"/>
    <property type="match status" value="1"/>
</dbReference>
<dbReference type="GeneID" id="92031487"/>
<dbReference type="EMBL" id="JBBPEH010000001">
    <property type="protein sequence ID" value="KAK7544081.1"/>
    <property type="molecule type" value="Genomic_DNA"/>
</dbReference>
<feature type="domain" description="BING4 C-terminal" evidence="7">
    <location>
        <begin position="394"/>
        <end position="473"/>
    </location>
</feature>
<evidence type="ECO:0000313" key="8">
    <source>
        <dbReference type="EMBL" id="KAK7544081.1"/>
    </source>
</evidence>
<evidence type="ECO:0000259" key="7">
    <source>
        <dbReference type="SMART" id="SM01033"/>
    </source>
</evidence>
<feature type="region of interest" description="Disordered" evidence="6">
    <location>
        <begin position="1"/>
        <end position="49"/>
    </location>
</feature>
<dbReference type="PANTHER" id="PTHR14085">
    <property type="entry name" value="WD-REPEAT PROTEIN BING4"/>
    <property type="match status" value="1"/>
</dbReference>
<evidence type="ECO:0000256" key="4">
    <source>
        <dbReference type="ARBA" id="ARBA00023242"/>
    </source>
</evidence>
<evidence type="ECO:0000256" key="3">
    <source>
        <dbReference type="ARBA" id="ARBA00022737"/>
    </source>
</evidence>